<accession>E6U3U1</accession>
<feature type="domain" description="Methyltransferase type 11" evidence="2">
    <location>
        <begin position="47"/>
        <end position="146"/>
    </location>
</feature>
<evidence type="ECO:0000259" key="2">
    <source>
        <dbReference type="Pfam" id="PF08241"/>
    </source>
</evidence>
<name>E6U3U1_ETHHY</name>
<dbReference type="Pfam" id="PF08241">
    <property type="entry name" value="Methyltransf_11"/>
    <property type="match status" value="1"/>
</dbReference>
<keyword evidence="3" id="KW-0489">Methyltransferase</keyword>
<dbReference type="Proteomes" id="UP000001551">
    <property type="component" value="Chromosome"/>
</dbReference>
<dbReference type="STRING" id="663278.Ethha_0952"/>
<gene>
    <name evidence="3" type="ordered locus">Ethha_0952</name>
</gene>
<dbReference type="PANTHER" id="PTHR44068:SF1">
    <property type="entry name" value="HYPOTHETICAL LOC100005854"/>
    <property type="match status" value="1"/>
</dbReference>
<keyword evidence="4" id="KW-1185">Reference proteome</keyword>
<dbReference type="KEGG" id="eha:Ethha_0952"/>
<evidence type="ECO:0000313" key="3">
    <source>
        <dbReference type="EMBL" id="ADU26508.1"/>
    </source>
</evidence>
<dbReference type="HOGENOM" id="CLU_081534_1_1_9"/>
<evidence type="ECO:0000313" key="4">
    <source>
        <dbReference type="Proteomes" id="UP000001551"/>
    </source>
</evidence>
<dbReference type="EMBL" id="CP002400">
    <property type="protein sequence ID" value="ADU26508.1"/>
    <property type="molecule type" value="Genomic_DNA"/>
</dbReference>
<sequence length="210" mass="22681">MSGFFQNTNKPEGLGGKIMVTSMNIGHTPVATWGLTHITPSKADSVLEIGCGGGANITRLLALCPEGHVTGVDYSPVSVKASRKNNAAAISKGKCTVVQANVSALPFEPEQFDLVTAFETVYFWPDIENAFRQVLSVLKPGGNFFICNEADGLNPANEKWTSKIEGMTIYNAEQLSTLLKSAGFTDIQTDGDAKRHWLCVKAKKRESKNV</sequence>
<evidence type="ECO:0000256" key="1">
    <source>
        <dbReference type="ARBA" id="ARBA00022679"/>
    </source>
</evidence>
<dbReference type="GO" id="GO:0003838">
    <property type="term" value="F:sterol 24-C-methyltransferase activity"/>
    <property type="evidence" value="ECO:0007669"/>
    <property type="project" value="TreeGrafter"/>
</dbReference>
<dbReference type="SUPFAM" id="SSF53335">
    <property type="entry name" value="S-adenosyl-L-methionine-dependent methyltransferases"/>
    <property type="match status" value="1"/>
</dbReference>
<dbReference type="InterPro" id="IPR050447">
    <property type="entry name" value="Erg6_SMT_methyltransf"/>
</dbReference>
<dbReference type="eggNOG" id="COG2226">
    <property type="taxonomic scope" value="Bacteria"/>
</dbReference>
<dbReference type="Gene3D" id="3.40.50.150">
    <property type="entry name" value="Vaccinia Virus protein VP39"/>
    <property type="match status" value="1"/>
</dbReference>
<dbReference type="PANTHER" id="PTHR44068">
    <property type="entry name" value="ZGC:194242"/>
    <property type="match status" value="1"/>
</dbReference>
<dbReference type="AlphaFoldDB" id="E6U3U1"/>
<reference evidence="3 4" key="1">
    <citation type="submission" date="2010-12" db="EMBL/GenBank/DDBJ databases">
        <title>Complete sequence of Ethanoligenens harbinense YUAN-3.</title>
        <authorList>
            <person name="Lucas S."/>
            <person name="Copeland A."/>
            <person name="Lapidus A."/>
            <person name="Cheng J.-F."/>
            <person name="Bruce D."/>
            <person name="Goodwin L."/>
            <person name="Pitluck S."/>
            <person name="Chertkov O."/>
            <person name="Misra M."/>
            <person name="Detter J.C."/>
            <person name="Han C."/>
            <person name="Tapia R."/>
            <person name="Land M."/>
            <person name="Hauser L."/>
            <person name="Jeffries C."/>
            <person name="Kyrpides N."/>
            <person name="Ivanova N."/>
            <person name="Mikhailova N."/>
            <person name="Wang A."/>
            <person name="Mouttaki H."/>
            <person name="He Z."/>
            <person name="Zhou J."/>
            <person name="Hemme C.L."/>
            <person name="Woyke T."/>
        </authorList>
    </citation>
    <scope>NUCLEOTIDE SEQUENCE [LARGE SCALE GENOMIC DNA]</scope>
    <source>
        <strain evidence="4">DSM 18485 / JCM 12961 / CGMCC 1.5033 / YUAN-3</strain>
    </source>
</reference>
<dbReference type="GO" id="GO:0016126">
    <property type="term" value="P:sterol biosynthetic process"/>
    <property type="evidence" value="ECO:0007669"/>
    <property type="project" value="TreeGrafter"/>
</dbReference>
<protein>
    <submittedName>
        <fullName evidence="3">Methyltransferase type 11</fullName>
    </submittedName>
</protein>
<dbReference type="GO" id="GO:0032259">
    <property type="term" value="P:methylation"/>
    <property type="evidence" value="ECO:0007669"/>
    <property type="project" value="UniProtKB-KW"/>
</dbReference>
<dbReference type="InterPro" id="IPR029063">
    <property type="entry name" value="SAM-dependent_MTases_sf"/>
</dbReference>
<keyword evidence="1 3" id="KW-0808">Transferase</keyword>
<dbReference type="CDD" id="cd02440">
    <property type="entry name" value="AdoMet_MTases"/>
    <property type="match status" value="1"/>
</dbReference>
<dbReference type="RefSeq" id="WP_013484872.1">
    <property type="nucleotide sequence ID" value="NC_014828.1"/>
</dbReference>
<dbReference type="InterPro" id="IPR013216">
    <property type="entry name" value="Methyltransf_11"/>
</dbReference>
<organism evidence="3 4">
    <name type="scientific">Ethanoligenens harbinense (strain DSM 18485 / JCM 12961 / CGMCC 1.5033 / YUAN-3)</name>
    <dbReference type="NCBI Taxonomy" id="663278"/>
    <lineage>
        <taxon>Bacteria</taxon>
        <taxon>Bacillati</taxon>
        <taxon>Bacillota</taxon>
        <taxon>Clostridia</taxon>
        <taxon>Eubacteriales</taxon>
        <taxon>Oscillospiraceae</taxon>
        <taxon>Ethanoligenens</taxon>
    </lineage>
</organism>
<proteinExistence type="predicted"/>